<dbReference type="Gramene" id="C.cajan_22042.t">
    <property type="protein sequence ID" value="C.cajan_22042.t.cds1"/>
    <property type="gene ID" value="C.cajan_22042"/>
</dbReference>
<dbReference type="Proteomes" id="UP000075243">
    <property type="component" value="Chromosome 4"/>
</dbReference>
<keyword evidence="2" id="KW-1185">Reference proteome</keyword>
<dbReference type="EMBL" id="CM003606">
    <property type="protein sequence ID" value="KYP69044.1"/>
    <property type="molecule type" value="Genomic_DNA"/>
</dbReference>
<evidence type="ECO:0000313" key="1">
    <source>
        <dbReference type="EMBL" id="KYP69044.1"/>
    </source>
</evidence>
<evidence type="ECO:0000313" key="2">
    <source>
        <dbReference type="Proteomes" id="UP000075243"/>
    </source>
</evidence>
<organism evidence="1 2">
    <name type="scientific">Cajanus cajan</name>
    <name type="common">Pigeon pea</name>
    <name type="synonym">Cajanus indicus</name>
    <dbReference type="NCBI Taxonomy" id="3821"/>
    <lineage>
        <taxon>Eukaryota</taxon>
        <taxon>Viridiplantae</taxon>
        <taxon>Streptophyta</taxon>
        <taxon>Embryophyta</taxon>
        <taxon>Tracheophyta</taxon>
        <taxon>Spermatophyta</taxon>
        <taxon>Magnoliopsida</taxon>
        <taxon>eudicotyledons</taxon>
        <taxon>Gunneridae</taxon>
        <taxon>Pentapetalae</taxon>
        <taxon>rosids</taxon>
        <taxon>fabids</taxon>
        <taxon>Fabales</taxon>
        <taxon>Fabaceae</taxon>
        <taxon>Papilionoideae</taxon>
        <taxon>50 kb inversion clade</taxon>
        <taxon>NPAAA clade</taxon>
        <taxon>indigoferoid/millettioid clade</taxon>
        <taxon>Phaseoleae</taxon>
        <taxon>Cajanus</taxon>
    </lineage>
</organism>
<gene>
    <name evidence="1" type="ORF">KK1_022694</name>
</gene>
<reference evidence="1 2" key="1">
    <citation type="journal article" date="2012" name="Nat. Biotechnol.">
        <title>Draft genome sequence of pigeonpea (Cajanus cajan), an orphan legume crop of resource-poor farmers.</title>
        <authorList>
            <person name="Varshney R.K."/>
            <person name="Chen W."/>
            <person name="Li Y."/>
            <person name="Bharti A.K."/>
            <person name="Saxena R.K."/>
            <person name="Schlueter J.A."/>
            <person name="Donoghue M.T."/>
            <person name="Azam S."/>
            <person name="Fan G."/>
            <person name="Whaley A.M."/>
            <person name="Farmer A.D."/>
            <person name="Sheridan J."/>
            <person name="Iwata A."/>
            <person name="Tuteja R."/>
            <person name="Penmetsa R.V."/>
            <person name="Wu W."/>
            <person name="Upadhyaya H.D."/>
            <person name="Yang S.P."/>
            <person name="Shah T."/>
            <person name="Saxena K.B."/>
            <person name="Michael T."/>
            <person name="McCombie W.R."/>
            <person name="Yang B."/>
            <person name="Zhang G."/>
            <person name="Yang H."/>
            <person name="Wang J."/>
            <person name="Spillane C."/>
            <person name="Cook D.R."/>
            <person name="May G.D."/>
            <person name="Xu X."/>
            <person name="Jackson S.A."/>
        </authorList>
    </citation>
    <scope>NUCLEOTIDE SEQUENCE [LARGE SCALE GENOMIC DNA]</scope>
    <source>
        <strain evidence="2">cv. Asha</strain>
    </source>
</reference>
<name>A0A151TPP4_CAJCA</name>
<dbReference type="AlphaFoldDB" id="A0A151TPP4"/>
<protein>
    <submittedName>
        <fullName evidence="1">Uncharacterized protein</fullName>
    </submittedName>
</protein>
<sequence length="56" mass="6423">MGLAFCNLIHDIEHSFDKVATVNEILITIIPKVDNTVYLKQMRPISHCNVSYKSFN</sequence>
<proteinExistence type="predicted"/>
<accession>A0A151TPP4</accession>